<evidence type="ECO:0000256" key="6">
    <source>
        <dbReference type="SAM" id="MobiDB-lite"/>
    </source>
</evidence>
<dbReference type="PANTHER" id="PTHR44281:SF2">
    <property type="entry name" value="SPINDLE ASSEMBLY ABNORMAL PROTEIN 6 HOMOLOG"/>
    <property type="match status" value="1"/>
</dbReference>
<dbReference type="Pfam" id="PF16531">
    <property type="entry name" value="SAS-6_N"/>
    <property type="match status" value="1"/>
</dbReference>
<accession>A0A9P6KZV5</accession>
<dbReference type="Proteomes" id="UP000740883">
    <property type="component" value="Unassembled WGS sequence"/>
</dbReference>
<sequence>MKEILFTGKIPITCSNEDIPWQMKCDITKTDELVDIRLIDTRDIFTFYVCSLTPSDFYVLKREQDLIVDYDKFIPILVKLFHGVSTNRLCALFSKETWKFMFVEKSEFRNIVRLELSFLKPDESHYKRYLSDIISRMESDNIRLIKENGMLKEQCLNGDKQMKDRMGYLEEELSSHKTKIERLYKESDRLTNENYNKGMEIKDLKNKVLSLEKENTNLSYDVEKAKLEIVKNKNFEEKNKEIEKEVQELRKEIDTANEIIRKMREENLNLKTSLEKHEDSGKGVKNENKKLKSELDDLKKKYRGLEEKSRKNKEDLKQKEAQIKQLENENQGLSRRLENAQSVYNHFYSKNIDRNTFSEDSSGYSIHPESPP</sequence>
<comment type="subcellular location">
    <subcellularLocation>
        <location evidence="1">Cytoplasm</location>
        <location evidence="1">Cytoskeleton</location>
        <location evidence="1">Microtubule organizing center</location>
        <location evidence="1">Centrosome</location>
    </subcellularLocation>
</comment>
<evidence type="ECO:0000256" key="5">
    <source>
        <dbReference type="ARBA" id="ARBA00023306"/>
    </source>
</evidence>
<name>A0A9P6KZV5_9MICR</name>
<dbReference type="InterPro" id="IPR032396">
    <property type="entry name" value="SAS-6_N"/>
</dbReference>
<evidence type="ECO:0000313" key="8">
    <source>
        <dbReference type="EMBL" id="KAF9763671.1"/>
    </source>
</evidence>
<organism evidence="8 9">
    <name type="scientific">Nosema granulosis</name>
    <dbReference type="NCBI Taxonomy" id="83296"/>
    <lineage>
        <taxon>Eukaryota</taxon>
        <taxon>Fungi</taxon>
        <taxon>Fungi incertae sedis</taxon>
        <taxon>Microsporidia</taxon>
        <taxon>Nosematidae</taxon>
        <taxon>Nosema</taxon>
    </lineage>
</organism>
<dbReference type="PANTHER" id="PTHR44281">
    <property type="entry name" value="SPINDLE ASSEMBLY ABNORMAL PROTEIN 6 HOMOLOG"/>
    <property type="match status" value="1"/>
</dbReference>
<reference evidence="8 9" key="1">
    <citation type="journal article" date="2020" name="Genome Biol. Evol.">
        <title>Comparative genomics of strictly vertically transmitted, feminizing microsporidia endosymbionts of amphipod crustaceans.</title>
        <authorList>
            <person name="Cormier A."/>
            <person name="Chebbi M.A."/>
            <person name="Giraud I."/>
            <person name="Wattier R."/>
            <person name="Teixeira M."/>
            <person name="Gilbert C."/>
            <person name="Rigaud T."/>
            <person name="Cordaux R."/>
        </authorList>
    </citation>
    <scope>NUCLEOTIDE SEQUENCE [LARGE SCALE GENOMIC DNA]</scope>
    <source>
        <strain evidence="8 9">Ou3-Ou53</strain>
    </source>
</reference>
<protein>
    <submittedName>
        <fullName evidence="8">Spindle assembly abnormal protein 6 like protein</fullName>
    </submittedName>
</protein>
<gene>
    <name evidence="8" type="primary">sas6</name>
    <name evidence="8" type="ORF">NGRA_1136</name>
</gene>
<proteinExistence type="predicted"/>
<keyword evidence="5" id="KW-0131">Cell cycle</keyword>
<dbReference type="OrthoDB" id="49058at2759"/>
<evidence type="ECO:0000256" key="2">
    <source>
        <dbReference type="ARBA" id="ARBA00022490"/>
    </source>
</evidence>
<keyword evidence="2" id="KW-0963">Cytoplasm</keyword>
<feature type="domain" description="Spindle assembly abnormal protein 6 N-terminal" evidence="7">
    <location>
        <begin position="5"/>
        <end position="118"/>
    </location>
</feature>
<evidence type="ECO:0000256" key="1">
    <source>
        <dbReference type="ARBA" id="ARBA00004300"/>
    </source>
</evidence>
<dbReference type="AlphaFoldDB" id="A0A9P6KZV5"/>
<feature type="region of interest" description="Disordered" evidence="6">
    <location>
        <begin position="271"/>
        <end position="334"/>
    </location>
</feature>
<evidence type="ECO:0000313" key="9">
    <source>
        <dbReference type="Proteomes" id="UP000740883"/>
    </source>
</evidence>
<dbReference type="Gene3D" id="1.10.287.1490">
    <property type="match status" value="1"/>
</dbReference>
<dbReference type="Gene3D" id="2.170.210.20">
    <property type="entry name" value="Spindle assembly abnormal protein 6, N-terminal domain"/>
    <property type="match status" value="1"/>
</dbReference>
<evidence type="ECO:0000259" key="7">
    <source>
        <dbReference type="Pfam" id="PF16531"/>
    </source>
</evidence>
<evidence type="ECO:0000256" key="4">
    <source>
        <dbReference type="ARBA" id="ARBA00023212"/>
    </source>
</evidence>
<feature type="compositionally biased region" description="Basic and acidic residues" evidence="6">
    <location>
        <begin position="271"/>
        <end position="322"/>
    </location>
</feature>
<dbReference type="EMBL" id="SBJO01000062">
    <property type="protein sequence ID" value="KAF9763671.1"/>
    <property type="molecule type" value="Genomic_DNA"/>
</dbReference>
<evidence type="ECO:0000256" key="3">
    <source>
        <dbReference type="ARBA" id="ARBA00023054"/>
    </source>
</evidence>
<keyword evidence="3" id="KW-0175">Coiled coil</keyword>
<keyword evidence="9" id="KW-1185">Reference proteome</keyword>
<dbReference type="InterPro" id="IPR038558">
    <property type="entry name" value="SAS-6_N_sf"/>
</dbReference>
<feature type="region of interest" description="Disordered" evidence="6">
    <location>
        <begin position="352"/>
        <end position="372"/>
    </location>
</feature>
<keyword evidence="4" id="KW-0206">Cytoskeleton</keyword>
<comment type="caution">
    <text evidence="8">The sequence shown here is derived from an EMBL/GenBank/DDBJ whole genome shotgun (WGS) entry which is preliminary data.</text>
</comment>